<dbReference type="AlphaFoldDB" id="I0IJB6"/>
<dbReference type="Gene3D" id="3.30.160.20">
    <property type="match status" value="1"/>
</dbReference>
<organism evidence="4 5">
    <name type="scientific">Phycisphaera mikurensis (strain NBRC 102666 / KCTC 22515 / FYK2301M01)</name>
    <dbReference type="NCBI Taxonomy" id="1142394"/>
    <lineage>
        <taxon>Bacteria</taxon>
        <taxon>Pseudomonadati</taxon>
        <taxon>Planctomycetota</taxon>
        <taxon>Phycisphaerae</taxon>
        <taxon>Phycisphaerales</taxon>
        <taxon>Phycisphaeraceae</taxon>
        <taxon>Phycisphaera</taxon>
    </lineage>
</organism>
<gene>
    <name evidence="4" type="ordered locus">PSMK_31950</name>
</gene>
<feature type="domain" description="Prokaryotic-type class I peptide chain release factors" evidence="3">
    <location>
        <begin position="19"/>
        <end position="35"/>
    </location>
</feature>
<evidence type="ECO:0000313" key="4">
    <source>
        <dbReference type="EMBL" id="BAM05354.1"/>
    </source>
</evidence>
<accession>I0IJB6</accession>
<dbReference type="Proteomes" id="UP000007881">
    <property type="component" value="Chromosome"/>
</dbReference>
<dbReference type="PROSITE" id="PS00745">
    <property type="entry name" value="RF_PROK_I"/>
    <property type="match status" value="1"/>
</dbReference>
<dbReference type="PANTHER" id="PTHR47814">
    <property type="entry name" value="PEPTIDYL-TRNA HYDROLASE ARFB"/>
    <property type="match status" value="1"/>
</dbReference>
<feature type="compositionally biased region" description="Basic residues" evidence="2">
    <location>
        <begin position="101"/>
        <end position="129"/>
    </location>
</feature>
<dbReference type="EMBL" id="AP012338">
    <property type="protein sequence ID" value="BAM05354.1"/>
    <property type="molecule type" value="Genomic_DNA"/>
</dbReference>
<dbReference type="KEGG" id="phm:PSMK_31950"/>
<dbReference type="eggNOG" id="COG1186">
    <property type="taxonomic scope" value="Bacteria"/>
</dbReference>
<dbReference type="Pfam" id="PF00472">
    <property type="entry name" value="RF-1"/>
    <property type="match status" value="1"/>
</dbReference>
<dbReference type="SUPFAM" id="SSF75620">
    <property type="entry name" value="Release factor"/>
    <property type="match status" value="1"/>
</dbReference>
<dbReference type="NCBIfam" id="NF006718">
    <property type="entry name" value="PRK09256.1"/>
    <property type="match status" value="1"/>
</dbReference>
<reference evidence="4 5" key="1">
    <citation type="submission" date="2012-02" db="EMBL/GenBank/DDBJ databases">
        <title>Complete genome sequence of Phycisphaera mikurensis NBRC 102666.</title>
        <authorList>
            <person name="Ankai A."/>
            <person name="Hosoyama A."/>
            <person name="Terui Y."/>
            <person name="Sekine M."/>
            <person name="Fukai R."/>
            <person name="Kato Y."/>
            <person name="Nakamura S."/>
            <person name="Yamada-Narita S."/>
            <person name="Kawakoshi A."/>
            <person name="Fukunaga Y."/>
            <person name="Yamazaki S."/>
            <person name="Fujita N."/>
        </authorList>
    </citation>
    <scope>NUCLEOTIDE SEQUENCE [LARGE SCALE GENOMIC DNA]</scope>
    <source>
        <strain evidence="5">NBRC 102666 / KCTC 22515 / FYK2301M01</strain>
    </source>
</reference>
<proteinExistence type="inferred from homology"/>
<evidence type="ECO:0000313" key="5">
    <source>
        <dbReference type="Proteomes" id="UP000007881"/>
    </source>
</evidence>
<dbReference type="OrthoDB" id="9815709at2"/>
<dbReference type="GO" id="GO:0003747">
    <property type="term" value="F:translation release factor activity"/>
    <property type="evidence" value="ECO:0007669"/>
    <property type="project" value="InterPro"/>
</dbReference>
<evidence type="ECO:0000256" key="1">
    <source>
        <dbReference type="ARBA" id="ARBA00010835"/>
    </source>
</evidence>
<evidence type="ECO:0000259" key="3">
    <source>
        <dbReference type="PROSITE" id="PS00745"/>
    </source>
</evidence>
<feature type="region of interest" description="Disordered" evidence="2">
    <location>
        <begin position="101"/>
        <end position="138"/>
    </location>
</feature>
<dbReference type="STRING" id="1142394.PSMK_31950"/>
<protein>
    <recommendedName>
        <fullName evidence="3">Prokaryotic-type class I peptide chain release factors domain-containing protein</fullName>
    </recommendedName>
</protein>
<evidence type="ECO:0000256" key="2">
    <source>
        <dbReference type="SAM" id="MobiDB-lite"/>
    </source>
</evidence>
<sequence length="138" mass="14491">MLAPGVAVPPGAVTEAAVRSGGPGGQNVNKVATKIVLTVDGTALLDALPRHAHARLIALAGTRWSAAGLVVAASEARGQLANRRAARLRVRELLVAALHRPTPRRPRTVSRRAKARRVEAKRRRGVLKRGRSDGGADA</sequence>
<dbReference type="InterPro" id="IPR000352">
    <property type="entry name" value="Pep_chain_release_fac_I"/>
</dbReference>
<dbReference type="HOGENOM" id="CLU_089470_3_2_0"/>
<dbReference type="InterPro" id="IPR045853">
    <property type="entry name" value="Pep_chain_release_fac_I_sf"/>
</dbReference>
<dbReference type="PANTHER" id="PTHR47814:SF1">
    <property type="entry name" value="PEPTIDYL-TRNA HYDROLASE ARFB"/>
    <property type="match status" value="1"/>
</dbReference>
<dbReference type="GO" id="GO:0043022">
    <property type="term" value="F:ribosome binding"/>
    <property type="evidence" value="ECO:0007669"/>
    <property type="project" value="TreeGrafter"/>
</dbReference>
<name>I0IJB6_PHYMF</name>
<comment type="similarity">
    <text evidence="1">Belongs to the prokaryotic/mitochondrial release factor family.</text>
</comment>
<dbReference type="GO" id="GO:0004045">
    <property type="term" value="F:peptidyl-tRNA hydrolase activity"/>
    <property type="evidence" value="ECO:0007669"/>
    <property type="project" value="TreeGrafter"/>
</dbReference>
<keyword evidence="5" id="KW-1185">Reference proteome</keyword>
<dbReference type="GO" id="GO:0072344">
    <property type="term" value="P:rescue of stalled ribosome"/>
    <property type="evidence" value="ECO:0007669"/>
    <property type="project" value="TreeGrafter"/>
</dbReference>